<comment type="caution">
    <text evidence="5">The sequence shown here is derived from an EMBL/GenBank/DDBJ whole genome shotgun (WGS) entry which is preliminary data.</text>
</comment>
<evidence type="ECO:0000313" key="5">
    <source>
        <dbReference type="EMBL" id="MBA0591420.1"/>
    </source>
</evidence>
<reference evidence="5 6" key="1">
    <citation type="journal article" date="2019" name="Genome Biol. Evol.">
        <title>Insights into the evolution of the New World diploid cottons (Gossypium, subgenus Houzingenia) based on genome sequencing.</title>
        <authorList>
            <person name="Grover C.E."/>
            <person name="Arick M.A. 2nd"/>
            <person name="Thrash A."/>
            <person name="Conover J.L."/>
            <person name="Sanders W.S."/>
            <person name="Peterson D.G."/>
            <person name="Frelichowski J.E."/>
            <person name="Scheffler J.A."/>
            <person name="Scheffler B.E."/>
            <person name="Wendel J.F."/>
        </authorList>
    </citation>
    <scope>NUCLEOTIDE SEQUENCE [LARGE SCALE GENOMIC DNA]</scope>
    <source>
        <strain evidence="5">8</strain>
        <tissue evidence="5">Leaf</tissue>
    </source>
</reference>
<dbReference type="PANTHER" id="PTHR10715">
    <property type="entry name" value="60S RIBOSOMAL PROTEIN L6"/>
    <property type="match status" value="1"/>
</dbReference>
<dbReference type="InterPro" id="IPR000915">
    <property type="entry name" value="60S_ribosomal_eL6"/>
</dbReference>
<feature type="non-terminal residue" evidence="5">
    <location>
        <position position="174"/>
    </location>
</feature>
<organism evidence="5 6">
    <name type="scientific">Gossypium raimondii</name>
    <name type="common">Peruvian cotton</name>
    <name type="synonym">Gossypium klotzschianum subsp. raimondii</name>
    <dbReference type="NCBI Taxonomy" id="29730"/>
    <lineage>
        <taxon>Eukaryota</taxon>
        <taxon>Viridiplantae</taxon>
        <taxon>Streptophyta</taxon>
        <taxon>Embryophyta</taxon>
        <taxon>Tracheophyta</taxon>
        <taxon>Spermatophyta</taxon>
        <taxon>Magnoliopsida</taxon>
        <taxon>eudicotyledons</taxon>
        <taxon>Gunneridae</taxon>
        <taxon>Pentapetalae</taxon>
        <taxon>rosids</taxon>
        <taxon>malvids</taxon>
        <taxon>Malvales</taxon>
        <taxon>Malvaceae</taxon>
        <taxon>Malvoideae</taxon>
        <taxon>Gossypium</taxon>
    </lineage>
</organism>
<dbReference type="SUPFAM" id="SSF50104">
    <property type="entry name" value="Translation proteins SH3-like domain"/>
    <property type="match status" value="1"/>
</dbReference>
<evidence type="ECO:0000256" key="2">
    <source>
        <dbReference type="ARBA" id="ARBA00022980"/>
    </source>
</evidence>
<dbReference type="GO" id="GO:0022625">
    <property type="term" value="C:cytosolic large ribosomal subunit"/>
    <property type="evidence" value="ECO:0007669"/>
    <property type="project" value="TreeGrafter"/>
</dbReference>
<evidence type="ECO:0000256" key="1">
    <source>
        <dbReference type="ARBA" id="ARBA00010592"/>
    </source>
</evidence>
<evidence type="ECO:0000313" key="6">
    <source>
        <dbReference type="Proteomes" id="UP000593578"/>
    </source>
</evidence>
<protein>
    <recommendedName>
        <fullName evidence="4">60S ribosomal protein L6</fullName>
    </recommendedName>
</protein>
<evidence type="ECO:0000256" key="3">
    <source>
        <dbReference type="ARBA" id="ARBA00023274"/>
    </source>
</evidence>
<dbReference type="InterPro" id="IPR014722">
    <property type="entry name" value="Rib_uL2_dom2"/>
</dbReference>
<accession>A0A7J8PR07</accession>
<keyword evidence="2 4" id="KW-0689">Ribosomal protein</keyword>
<gene>
    <name evidence="5" type="ORF">Gorai_020098</name>
</gene>
<dbReference type="CDD" id="cd13156">
    <property type="entry name" value="KOW_RPL6"/>
    <property type="match status" value="1"/>
</dbReference>
<comment type="similarity">
    <text evidence="1 4">Belongs to the eukaryotic ribosomal protein eL6 family.</text>
</comment>
<sequence length="174" mass="19650">KPPKFYPADDVKKPLLNKRKPKPTKLRASITPGTVLILLAGRFMGKRVVFLKQLTSGLLLVTGPFKINGVPLRRVNQSYVIATSTKIDISGVNLDKFDDKYFAKEVENKKKKTEGEFFEAEKEDKKKLPEDKKEDQKAVDAFLIKSIEGVPELKAYLAARFSLKSGMKPHELVF</sequence>
<dbReference type="InterPro" id="IPR049633">
    <property type="entry name" value="Ribosomal_eL6_CS"/>
</dbReference>
<dbReference type="FunFam" id="2.30.30.30:FF:000014">
    <property type="entry name" value="60S ribosomal protein L6"/>
    <property type="match status" value="1"/>
</dbReference>
<dbReference type="GO" id="GO:0002181">
    <property type="term" value="P:cytoplasmic translation"/>
    <property type="evidence" value="ECO:0007669"/>
    <property type="project" value="TreeGrafter"/>
</dbReference>
<dbReference type="PANTHER" id="PTHR10715:SF0">
    <property type="entry name" value="LARGE RIBOSOMAL SUBUNIT PROTEIN EL6"/>
    <property type="match status" value="1"/>
</dbReference>
<keyword evidence="3 4" id="KW-0687">Ribonucleoprotein</keyword>
<dbReference type="AlphaFoldDB" id="A0A7J8PR07"/>
<dbReference type="GO" id="GO:0003723">
    <property type="term" value="F:RNA binding"/>
    <property type="evidence" value="ECO:0007669"/>
    <property type="project" value="TreeGrafter"/>
</dbReference>
<dbReference type="Gene3D" id="2.30.30.30">
    <property type="match status" value="1"/>
</dbReference>
<dbReference type="InterPro" id="IPR041997">
    <property type="entry name" value="Ribosomal_eL6_KOW"/>
</dbReference>
<proteinExistence type="inferred from homology"/>
<dbReference type="EMBL" id="JABEZZ010000007">
    <property type="protein sequence ID" value="MBA0591420.1"/>
    <property type="molecule type" value="Genomic_DNA"/>
</dbReference>
<name>A0A7J8PR07_GOSRA</name>
<dbReference type="PROSITE" id="PS01170">
    <property type="entry name" value="RIBOSOMAL_L6E"/>
    <property type="match status" value="1"/>
</dbReference>
<evidence type="ECO:0000256" key="4">
    <source>
        <dbReference type="RuleBase" id="RU000662"/>
    </source>
</evidence>
<dbReference type="InterPro" id="IPR008991">
    <property type="entry name" value="Translation_prot_SH3-like_sf"/>
</dbReference>
<dbReference type="Proteomes" id="UP000593578">
    <property type="component" value="Unassembled WGS sequence"/>
</dbReference>
<dbReference type="GO" id="GO:0003735">
    <property type="term" value="F:structural constituent of ribosome"/>
    <property type="evidence" value="ECO:0007669"/>
    <property type="project" value="InterPro"/>
</dbReference>
<dbReference type="Pfam" id="PF01159">
    <property type="entry name" value="Ribosomal_L6e"/>
    <property type="match status" value="1"/>
</dbReference>
<dbReference type="GO" id="GO:0000027">
    <property type="term" value="P:ribosomal large subunit assembly"/>
    <property type="evidence" value="ECO:0007669"/>
    <property type="project" value="TreeGrafter"/>
</dbReference>